<dbReference type="EMBL" id="BTSX01000006">
    <property type="protein sequence ID" value="GMT03701.1"/>
    <property type="molecule type" value="Genomic_DNA"/>
</dbReference>
<dbReference type="Proteomes" id="UP001432027">
    <property type="component" value="Unassembled WGS sequence"/>
</dbReference>
<gene>
    <name evidence="2" type="ORF">PENTCL1PPCAC_25875</name>
</gene>
<keyword evidence="3" id="KW-1185">Reference proteome</keyword>
<sequence>EKIVSRETSESWPTSGRRGGVRRLTGSGYCSAPHDIQTTRASMVCCSRRSSPSPSRTSSIRAAH</sequence>
<protein>
    <submittedName>
        <fullName evidence="2">Uncharacterized protein</fullName>
    </submittedName>
</protein>
<proteinExistence type="predicted"/>
<accession>A0AAV5U9Z9</accession>
<feature type="region of interest" description="Disordered" evidence="1">
    <location>
        <begin position="1"/>
        <end position="64"/>
    </location>
</feature>
<feature type="non-terminal residue" evidence="2">
    <location>
        <position position="1"/>
    </location>
</feature>
<evidence type="ECO:0000313" key="3">
    <source>
        <dbReference type="Proteomes" id="UP001432027"/>
    </source>
</evidence>
<reference evidence="2" key="1">
    <citation type="submission" date="2023-10" db="EMBL/GenBank/DDBJ databases">
        <title>Genome assembly of Pristionchus species.</title>
        <authorList>
            <person name="Yoshida K."/>
            <person name="Sommer R.J."/>
        </authorList>
    </citation>
    <scope>NUCLEOTIDE SEQUENCE</scope>
    <source>
        <strain evidence="2">RS0144</strain>
    </source>
</reference>
<organism evidence="2 3">
    <name type="scientific">Pristionchus entomophagus</name>
    <dbReference type="NCBI Taxonomy" id="358040"/>
    <lineage>
        <taxon>Eukaryota</taxon>
        <taxon>Metazoa</taxon>
        <taxon>Ecdysozoa</taxon>
        <taxon>Nematoda</taxon>
        <taxon>Chromadorea</taxon>
        <taxon>Rhabditida</taxon>
        <taxon>Rhabditina</taxon>
        <taxon>Diplogasteromorpha</taxon>
        <taxon>Diplogasteroidea</taxon>
        <taxon>Neodiplogasteridae</taxon>
        <taxon>Pristionchus</taxon>
    </lineage>
</organism>
<dbReference type="AlphaFoldDB" id="A0AAV5U9Z9"/>
<evidence type="ECO:0000256" key="1">
    <source>
        <dbReference type="SAM" id="MobiDB-lite"/>
    </source>
</evidence>
<evidence type="ECO:0000313" key="2">
    <source>
        <dbReference type="EMBL" id="GMT03701.1"/>
    </source>
</evidence>
<name>A0AAV5U9Z9_9BILA</name>
<feature type="compositionally biased region" description="Low complexity" evidence="1">
    <location>
        <begin position="47"/>
        <end position="64"/>
    </location>
</feature>
<comment type="caution">
    <text evidence="2">The sequence shown here is derived from an EMBL/GenBank/DDBJ whole genome shotgun (WGS) entry which is preliminary data.</text>
</comment>